<feature type="signal peptide" evidence="5">
    <location>
        <begin position="1"/>
        <end position="21"/>
    </location>
</feature>
<dbReference type="EMBL" id="JACNFK010000024">
    <property type="protein sequence ID" value="MBC8519501.1"/>
    <property type="molecule type" value="Genomic_DNA"/>
</dbReference>
<dbReference type="GO" id="GO:0009055">
    <property type="term" value="F:electron transfer activity"/>
    <property type="evidence" value="ECO:0007669"/>
    <property type="project" value="InterPro"/>
</dbReference>
<proteinExistence type="predicted"/>
<keyword evidence="3 4" id="KW-0408">Iron</keyword>
<dbReference type="AlphaFoldDB" id="A0A8J6PAP0"/>
<evidence type="ECO:0000313" key="8">
    <source>
        <dbReference type="Proteomes" id="UP000654401"/>
    </source>
</evidence>
<reference evidence="7 8" key="1">
    <citation type="submission" date="2020-08" db="EMBL/GenBank/DDBJ databases">
        <title>Bridging the membrane lipid divide: bacteria of the FCB group superphylum have the potential to synthesize archaeal ether lipids.</title>
        <authorList>
            <person name="Villanueva L."/>
            <person name="Von Meijenfeldt F.A.B."/>
            <person name="Westbye A.B."/>
            <person name="Yadav S."/>
            <person name="Hopmans E.C."/>
            <person name="Dutilh B.E."/>
            <person name="Sinninghe Damste J.S."/>
        </authorList>
    </citation>
    <scope>NUCLEOTIDE SEQUENCE [LARGE SCALE GENOMIC DNA]</scope>
    <source>
        <strain evidence="7">NIOZ-UU100</strain>
    </source>
</reference>
<evidence type="ECO:0000256" key="2">
    <source>
        <dbReference type="ARBA" id="ARBA00022723"/>
    </source>
</evidence>
<dbReference type="Gene3D" id="1.10.760.10">
    <property type="entry name" value="Cytochrome c-like domain"/>
    <property type="match status" value="1"/>
</dbReference>
<dbReference type="GO" id="GO:0020037">
    <property type="term" value="F:heme binding"/>
    <property type="evidence" value="ECO:0007669"/>
    <property type="project" value="InterPro"/>
</dbReference>
<comment type="caution">
    <text evidence="7">The sequence shown here is derived from an EMBL/GenBank/DDBJ whole genome shotgun (WGS) entry which is preliminary data.</text>
</comment>
<gene>
    <name evidence="7" type="ORF">H8D24_03720</name>
</gene>
<dbReference type="InterPro" id="IPR036909">
    <property type="entry name" value="Cyt_c-like_dom_sf"/>
</dbReference>
<dbReference type="SUPFAM" id="SSF46626">
    <property type="entry name" value="Cytochrome c"/>
    <property type="match status" value="1"/>
</dbReference>
<evidence type="ECO:0000313" key="7">
    <source>
        <dbReference type="EMBL" id="MBC8519501.1"/>
    </source>
</evidence>
<evidence type="ECO:0000256" key="5">
    <source>
        <dbReference type="SAM" id="SignalP"/>
    </source>
</evidence>
<evidence type="ECO:0000256" key="1">
    <source>
        <dbReference type="ARBA" id="ARBA00022617"/>
    </source>
</evidence>
<evidence type="ECO:0000256" key="3">
    <source>
        <dbReference type="ARBA" id="ARBA00023004"/>
    </source>
</evidence>
<dbReference type="PROSITE" id="PS51007">
    <property type="entry name" value="CYTC"/>
    <property type="match status" value="1"/>
</dbReference>
<feature type="chain" id="PRO_5035258647" evidence="5">
    <location>
        <begin position="22"/>
        <end position="116"/>
    </location>
</feature>
<sequence length="116" mass="12645">MKYLSLLLIPLLITISPVSIGAGDNSSDNGLTEKRKAEIAHMVKQDCGSCHGLTLKGGLGPSLDPVRLNLYPENFLEITISHGRPGTPMPPWAPILTGNEIHYIATHLLQGTWYEK</sequence>
<accession>A0A8J6PAP0</accession>
<organism evidence="7 8">
    <name type="scientific">Candidatus Thiopontia autotrophica</name>
    <dbReference type="NCBI Taxonomy" id="2841688"/>
    <lineage>
        <taxon>Bacteria</taxon>
        <taxon>Pseudomonadati</taxon>
        <taxon>Pseudomonadota</taxon>
        <taxon>Gammaproteobacteria</taxon>
        <taxon>Candidatus Thiopontia</taxon>
    </lineage>
</organism>
<keyword evidence="5" id="KW-0732">Signal</keyword>
<dbReference type="GO" id="GO:0046872">
    <property type="term" value="F:metal ion binding"/>
    <property type="evidence" value="ECO:0007669"/>
    <property type="project" value="UniProtKB-KW"/>
</dbReference>
<keyword evidence="1 4" id="KW-0349">Heme</keyword>
<name>A0A8J6PAP0_9GAMM</name>
<evidence type="ECO:0000259" key="6">
    <source>
        <dbReference type="PROSITE" id="PS51007"/>
    </source>
</evidence>
<keyword evidence="2 4" id="KW-0479">Metal-binding</keyword>
<dbReference type="Proteomes" id="UP000654401">
    <property type="component" value="Unassembled WGS sequence"/>
</dbReference>
<evidence type="ECO:0000256" key="4">
    <source>
        <dbReference type="PROSITE-ProRule" id="PRU00433"/>
    </source>
</evidence>
<protein>
    <submittedName>
        <fullName evidence="7">Cytochrome c</fullName>
    </submittedName>
</protein>
<dbReference type="Pfam" id="PF13442">
    <property type="entry name" value="Cytochrome_CBB3"/>
    <property type="match status" value="1"/>
</dbReference>
<feature type="domain" description="Cytochrome c" evidence="6">
    <location>
        <begin position="34"/>
        <end position="112"/>
    </location>
</feature>
<dbReference type="InterPro" id="IPR009056">
    <property type="entry name" value="Cyt_c-like_dom"/>
</dbReference>